<dbReference type="AlphaFoldDB" id="F5YAQ6"/>
<protein>
    <submittedName>
        <fullName evidence="1">Uncharacterized protein</fullName>
    </submittedName>
</protein>
<sequence>MQRIYKGQSALRITVKTFTDLEGIEGAVIKYRKPDGSTGELSAGVGDMVKGVIFHEVIEGEIDKAGWWTFWAFITFTDGRTAAGEAAKVFIWNEGK</sequence>
<dbReference type="InParanoid" id="F5YAQ6"/>
<evidence type="ECO:0000313" key="1">
    <source>
        <dbReference type="EMBL" id="AEF80494.1"/>
    </source>
</evidence>
<dbReference type="OrthoDB" id="361776at2"/>
<dbReference type="KEGG" id="taz:TREAZ_1948"/>
<accession>F5YAQ6</accession>
<dbReference type="Proteomes" id="UP000009222">
    <property type="component" value="Chromosome"/>
</dbReference>
<dbReference type="eggNOG" id="ENOG50325WK">
    <property type="taxonomic scope" value="Bacteria"/>
</dbReference>
<evidence type="ECO:0000313" key="2">
    <source>
        <dbReference type="Proteomes" id="UP000009222"/>
    </source>
</evidence>
<name>F5YAQ6_LEAAZ</name>
<keyword evidence="2" id="KW-1185">Reference proteome</keyword>
<gene>
    <name evidence="1" type="ordered locus">TREAZ_1948</name>
</gene>
<organism evidence="1 2">
    <name type="scientific">Leadbettera azotonutricia (strain ATCC BAA-888 / DSM 13862 / ZAS-9)</name>
    <name type="common">Treponema azotonutricium</name>
    <dbReference type="NCBI Taxonomy" id="545695"/>
    <lineage>
        <taxon>Bacteria</taxon>
        <taxon>Pseudomonadati</taxon>
        <taxon>Spirochaetota</taxon>
        <taxon>Spirochaetia</taxon>
        <taxon>Spirochaetales</taxon>
        <taxon>Breznakiellaceae</taxon>
        <taxon>Leadbettera</taxon>
    </lineage>
</organism>
<dbReference type="STRING" id="545695.TREAZ_1948"/>
<dbReference type="HOGENOM" id="CLU_2358842_0_0_12"/>
<proteinExistence type="predicted"/>
<dbReference type="EMBL" id="CP001841">
    <property type="protein sequence ID" value="AEF80494.1"/>
    <property type="molecule type" value="Genomic_DNA"/>
</dbReference>
<reference evidence="2" key="1">
    <citation type="submission" date="2009-12" db="EMBL/GenBank/DDBJ databases">
        <title>Complete sequence of Treponema azotonutricium strain ZAS-9.</title>
        <authorList>
            <person name="Tetu S.G."/>
            <person name="Matson E."/>
            <person name="Ren Q."/>
            <person name="Seshadri R."/>
            <person name="Elbourne L."/>
            <person name="Hassan K.A."/>
            <person name="Durkin A."/>
            <person name="Radune D."/>
            <person name="Mohamoud Y."/>
            <person name="Shay R."/>
            <person name="Jin S."/>
            <person name="Zhang X."/>
            <person name="Lucey K."/>
            <person name="Ballor N.R."/>
            <person name="Ottesen E."/>
            <person name="Rosenthal R."/>
            <person name="Allen A."/>
            <person name="Leadbetter J.R."/>
            <person name="Paulsen I.T."/>
        </authorList>
    </citation>
    <scope>NUCLEOTIDE SEQUENCE [LARGE SCALE GENOMIC DNA]</scope>
    <source>
        <strain evidence="2">ATCC BAA-888 / DSM 13862 / ZAS-9</strain>
    </source>
</reference>
<reference evidence="1 2" key="2">
    <citation type="journal article" date="2011" name="ISME J.">
        <title>RNA-seq reveals cooperative metabolic interactions between two termite-gut spirochete species in co-culture.</title>
        <authorList>
            <person name="Rosenthal A.Z."/>
            <person name="Matson E.G."/>
            <person name="Eldar A."/>
            <person name="Leadbetter J.R."/>
        </authorList>
    </citation>
    <scope>NUCLEOTIDE SEQUENCE [LARGE SCALE GENOMIC DNA]</scope>
    <source>
        <strain evidence="2">ATCC BAA-888 / DSM 13862 / ZAS-9</strain>
    </source>
</reference>
<dbReference type="RefSeq" id="WP_015710088.1">
    <property type="nucleotide sequence ID" value="NC_015577.1"/>
</dbReference>